<evidence type="ECO:0000313" key="1">
    <source>
        <dbReference type="EMBL" id="KAJ7032021.1"/>
    </source>
</evidence>
<evidence type="ECO:0000313" key="2">
    <source>
        <dbReference type="Proteomes" id="UP001218188"/>
    </source>
</evidence>
<dbReference type="AlphaFoldDB" id="A0AAD6SRV9"/>
<proteinExistence type="predicted"/>
<comment type="caution">
    <text evidence="1">The sequence shown here is derived from an EMBL/GenBank/DDBJ whole genome shotgun (WGS) entry which is preliminary data.</text>
</comment>
<gene>
    <name evidence="1" type="ORF">C8F04DRAFT_671517</name>
</gene>
<keyword evidence="2" id="KW-1185">Reference proteome</keyword>
<dbReference type="EMBL" id="JARJCM010000077">
    <property type="protein sequence ID" value="KAJ7032021.1"/>
    <property type="molecule type" value="Genomic_DNA"/>
</dbReference>
<organism evidence="1 2">
    <name type="scientific">Mycena alexandri</name>
    <dbReference type="NCBI Taxonomy" id="1745969"/>
    <lineage>
        <taxon>Eukaryota</taxon>
        <taxon>Fungi</taxon>
        <taxon>Dikarya</taxon>
        <taxon>Basidiomycota</taxon>
        <taxon>Agaricomycotina</taxon>
        <taxon>Agaricomycetes</taxon>
        <taxon>Agaricomycetidae</taxon>
        <taxon>Agaricales</taxon>
        <taxon>Marasmiineae</taxon>
        <taxon>Mycenaceae</taxon>
        <taxon>Mycena</taxon>
    </lineage>
</organism>
<accession>A0AAD6SRV9</accession>
<dbReference type="Proteomes" id="UP001218188">
    <property type="component" value="Unassembled WGS sequence"/>
</dbReference>
<reference evidence="1" key="1">
    <citation type="submission" date="2023-03" db="EMBL/GenBank/DDBJ databases">
        <title>Massive genome expansion in bonnet fungi (Mycena s.s.) driven by repeated elements and novel gene families across ecological guilds.</title>
        <authorList>
            <consortium name="Lawrence Berkeley National Laboratory"/>
            <person name="Harder C.B."/>
            <person name="Miyauchi S."/>
            <person name="Viragh M."/>
            <person name="Kuo A."/>
            <person name="Thoen E."/>
            <person name="Andreopoulos B."/>
            <person name="Lu D."/>
            <person name="Skrede I."/>
            <person name="Drula E."/>
            <person name="Henrissat B."/>
            <person name="Morin E."/>
            <person name="Kohler A."/>
            <person name="Barry K."/>
            <person name="LaButti K."/>
            <person name="Morin E."/>
            <person name="Salamov A."/>
            <person name="Lipzen A."/>
            <person name="Mereny Z."/>
            <person name="Hegedus B."/>
            <person name="Baldrian P."/>
            <person name="Stursova M."/>
            <person name="Weitz H."/>
            <person name="Taylor A."/>
            <person name="Grigoriev I.V."/>
            <person name="Nagy L.G."/>
            <person name="Martin F."/>
            <person name="Kauserud H."/>
        </authorList>
    </citation>
    <scope>NUCLEOTIDE SEQUENCE</scope>
    <source>
        <strain evidence="1">CBHHK200</strain>
    </source>
</reference>
<sequence length="152" mass="16809">MLGQSETTKYLKRCETKVGIEEVLSAYIAAKYLKGATSERVLLKLKYLAIYLRVNGHQRVLDLGAEPWKVLTMEVALGGGRIGLLRSVTEPGRAAWNQIRRASPSQSARALTDSVHGGPGPVQSFLQPDQAQPFLFNEARAPWLERYGLLSD</sequence>
<name>A0AAD6SRV9_9AGAR</name>
<protein>
    <submittedName>
        <fullName evidence="1">Uncharacterized protein</fullName>
    </submittedName>
</protein>